<dbReference type="EMBL" id="LGRX02025484">
    <property type="protein sequence ID" value="KAK3252294.1"/>
    <property type="molecule type" value="Genomic_DNA"/>
</dbReference>
<evidence type="ECO:0000313" key="3">
    <source>
        <dbReference type="Proteomes" id="UP001190700"/>
    </source>
</evidence>
<reference evidence="1" key="2">
    <citation type="submission" date="2023-06" db="EMBL/GenBank/DDBJ databases">
        <title>Long-read-based genome assembly of the green algal bacterivore Cymbomonas tetramitiformis.</title>
        <authorList>
            <person name="Gyaltshen Y."/>
            <person name="Rozenberg A."/>
            <person name="Paasch A."/>
            <person name="Burns J.A."/>
            <person name="Warring S."/>
            <person name="Larson R."/>
            <person name="Maurer-Alcala X."/>
            <person name="Dacks J."/>
            <person name="Kim E."/>
        </authorList>
    </citation>
    <scope>NUCLEOTIDE SEQUENCE</scope>
    <source>
        <strain evidence="1">PLY_AMNH</strain>
    </source>
</reference>
<name>A0AAE0F5I4_9CHLO</name>
<protein>
    <submittedName>
        <fullName evidence="1">Uncharacterized protein</fullName>
    </submittedName>
</protein>
<organism evidence="1 3">
    <name type="scientific">Cymbomonas tetramitiformis</name>
    <dbReference type="NCBI Taxonomy" id="36881"/>
    <lineage>
        <taxon>Eukaryota</taxon>
        <taxon>Viridiplantae</taxon>
        <taxon>Chlorophyta</taxon>
        <taxon>Pyramimonadophyceae</taxon>
        <taxon>Pyramimonadales</taxon>
        <taxon>Pyramimonadaceae</taxon>
        <taxon>Cymbomonas</taxon>
    </lineage>
</organism>
<reference evidence="1 3" key="1">
    <citation type="journal article" date="2015" name="Genome Biol. Evol.">
        <title>Comparative Genomics of a Bacterivorous Green Alga Reveals Evolutionary Causalities and Consequences of Phago-Mixotrophic Mode of Nutrition.</title>
        <authorList>
            <person name="Burns J.A."/>
            <person name="Paasch A."/>
            <person name="Narechania A."/>
            <person name="Kim E."/>
        </authorList>
    </citation>
    <scope>NUCLEOTIDE SEQUENCE [LARGE SCALE GENOMIC DNA]</scope>
    <source>
        <strain evidence="1">PLY_AMNH</strain>
    </source>
</reference>
<proteinExistence type="predicted"/>
<keyword evidence="3" id="KW-1185">Reference proteome</keyword>
<dbReference type="AlphaFoldDB" id="A0AAE0F5I4"/>
<evidence type="ECO:0000313" key="2">
    <source>
        <dbReference type="EMBL" id="KAK3269574.1"/>
    </source>
</evidence>
<comment type="caution">
    <text evidence="1">The sequence shown here is derived from an EMBL/GenBank/DDBJ whole genome shotgun (WGS) entry which is preliminary data.</text>
</comment>
<evidence type="ECO:0000313" key="1">
    <source>
        <dbReference type="EMBL" id="KAK3252294.1"/>
    </source>
</evidence>
<accession>A0AAE0F5I4</accession>
<dbReference type="EMBL" id="LGRX02010865">
    <property type="protein sequence ID" value="KAK3269574.1"/>
    <property type="molecule type" value="Genomic_DNA"/>
</dbReference>
<gene>
    <name evidence="2" type="ORF">CYMTET_21989</name>
    <name evidence="1" type="ORF">CYMTET_38411</name>
</gene>
<dbReference type="Proteomes" id="UP001190700">
    <property type="component" value="Unassembled WGS sequence"/>
</dbReference>
<sequence length="363" mass="40675">MITFVNADHLALDALTSNYNAFNERFRATFSVVTENTAAISNFPLTFMTSEAIAEHLADSDKRLDDIPALVQKCEDAVAICQRSSPSSTQFDNFDELTGAQLSYNVSANAIAATSDEISQTDYSNGIRPPPTTTAVLAAKTRTELFRSYLSTTYINNLAKALKIEYYNLTDISHDLQPRDLQLNVLCRGGEVVFNKLLTAIGTVLKTVRLGHSERLLDIRRRLVTTDVATAYDERLNAVLAALLMKVTTGTTKTSINALTLADDWLTKDGRALLLHLHCLLANYLALDTEEYLNNAKALRVNESEDPMPSIEAFRAQIQLHRIHYPRYSEFDAQKLFIEMLKESQKVAKKKFETPLYHSIIEE</sequence>